<gene>
    <name evidence="4" type="ORF">HDG41_004104</name>
</gene>
<dbReference type="InterPro" id="IPR052344">
    <property type="entry name" value="Transposase-related"/>
</dbReference>
<dbReference type="Pfam" id="PF03050">
    <property type="entry name" value="DDE_Tnp_IS66"/>
    <property type="match status" value="1"/>
</dbReference>
<feature type="region of interest" description="Disordered" evidence="1">
    <location>
        <begin position="39"/>
        <end position="63"/>
    </location>
</feature>
<name>A0A7W8L8L5_9BURK</name>
<evidence type="ECO:0000256" key="2">
    <source>
        <dbReference type="SAM" id="Phobius"/>
    </source>
</evidence>
<dbReference type="PANTHER" id="PTHR33678">
    <property type="entry name" value="BLL1576 PROTEIN"/>
    <property type="match status" value="1"/>
</dbReference>
<evidence type="ECO:0000256" key="1">
    <source>
        <dbReference type="SAM" id="MobiDB-lite"/>
    </source>
</evidence>
<comment type="caution">
    <text evidence="4">The sequence shown here is derived from an EMBL/GenBank/DDBJ whole genome shotgun (WGS) entry which is preliminary data.</text>
</comment>
<dbReference type="InterPro" id="IPR004291">
    <property type="entry name" value="Transposase_IS66_central"/>
</dbReference>
<reference evidence="4 5" key="1">
    <citation type="submission" date="2020-08" db="EMBL/GenBank/DDBJ databases">
        <title>Genomic Encyclopedia of Type Strains, Phase IV (KMG-V): Genome sequencing to study the core and pangenomes of soil and plant-associated prokaryotes.</title>
        <authorList>
            <person name="Whitman W."/>
        </authorList>
    </citation>
    <scope>NUCLEOTIDE SEQUENCE [LARGE SCALE GENOMIC DNA]</scope>
    <source>
        <strain evidence="4 5">JPY162</strain>
    </source>
</reference>
<protein>
    <submittedName>
        <fullName evidence="4">Transposase</fullName>
    </submittedName>
</protein>
<evidence type="ECO:0000259" key="3">
    <source>
        <dbReference type="Pfam" id="PF03050"/>
    </source>
</evidence>
<feature type="transmembrane region" description="Helical" evidence="2">
    <location>
        <begin position="14"/>
        <end position="32"/>
    </location>
</feature>
<keyword evidence="2" id="KW-0812">Transmembrane</keyword>
<feature type="domain" description="Transposase IS66 central" evidence="3">
    <location>
        <begin position="1"/>
        <end position="62"/>
    </location>
</feature>
<proteinExistence type="predicted"/>
<organism evidence="4 5">
    <name type="scientific">Paraburkholderia youngii</name>
    <dbReference type="NCBI Taxonomy" id="2782701"/>
    <lineage>
        <taxon>Bacteria</taxon>
        <taxon>Pseudomonadati</taxon>
        <taxon>Pseudomonadota</taxon>
        <taxon>Betaproteobacteria</taxon>
        <taxon>Burkholderiales</taxon>
        <taxon>Burkholderiaceae</taxon>
        <taxon>Paraburkholderia</taxon>
    </lineage>
</organism>
<dbReference type="EMBL" id="JACHDE010000007">
    <property type="protein sequence ID" value="MBB5402018.1"/>
    <property type="molecule type" value="Genomic_DNA"/>
</dbReference>
<sequence length="63" mass="6699">MYARDGVEIDPGTMAYWMGCIASLLAPLVDAVRQYAPAGGKVHGDDTPLPVLAPGNGRTKTRR</sequence>
<evidence type="ECO:0000313" key="4">
    <source>
        <dbReference type="EMBL" id="MBB5402018.1"/>
    </source>
</evidence>
<dbReference type="AlphaFoldDB" id="A0A7W8L8L5"/>
<accession>A0A7W8L8L5</accession>
<dbReference type="Proteomes" id="UP000592820">
    <property type="component" value="Unassembled WGS sequence"/>
</dbReference>
<evidence type="ECO:0000313" key="5">
    <source>
        <dbReference type="Proteomes" id="UP000592820"/>
    </source>
</evidence>
<dbReference type="PANTHER" id="PTHR33678:SF1">
    <property type="entry name" value="BLL1576 PROTEIN"/>
    <property type="match status" value="1"/>
</dbReference>
<keyword evidence="2" id="KW-0472">Membrane</keyword>
<keyword evidence="2" id="KW-1133">Transmembrane helix</keyword>